<feature type="chain" id="PRO_5034222548" evidence="1">
    <location>
        <begin position="22"/>
        <end position="202"/>
    </location>
</feature>
<comment type="caution">
    <text evidence="3">The sequence shown here is derived from an EMBL/GenBank/DDBJ whole genome shotgun (WGS) entry which is preliminary data.</text>
</comment>
<name>A0A8H2VNN7_9HELO</name>
<sequence>MYITSRIPLLLPLFLLPGVFSWSPFSPSYTSPSYASPSYTPPPSVSYIYPPLEQIRYTLAFETFLLDAKNWTALNLIYTTDAVANFSSLGAGVWTGRDEIIVNEQKALGAVAHGIHQITSSAILINPGNRGEAHVTTYYTFNHFDTNADKTAQHIFSSWFKYEDQWVDTGSYDGSPSSWRVKNRQVTLVGGSVGGDFGIEKP</sequence>
<dbReference type="Gene3D" id="3.10.450.50">
    <property type="match status" value="1"/>
</dbReference>
<dbReference type="EMBL" id="CAJHIA010000007">
    <property type="protein sequence ID" value="CAD6441942.1"/>
    <property type="molecule type" value="Genomic_DNA"/>
</dbReference>
<feature type="signal peptide" evidence="1">
    <location>
        <begin position="1"/>
        <end position="21"/>
    </location>
</feature>
<dbReference type="InterPro" id="IPR032710">
    <property type="entry name" value="NTF2-like_dom_sf"/>
</dbReference>
<evidence type="ECO:0000313" key="3">
    <source>
        <dbReference type="EMBL" id="CAD6441942.1"/>
    </source>
</evidence>
<feature type="domain" description="SnoaL-like" evidence="2">
    <location>
        <begin position="53"/>
        <end position="184"/>
    </location>
</feature>
<dbReference type="SUPFAM" id="SSF54427">
    <property type="entry name" value="NTF2-like"/>
    <property type="match status" value="1"/>
</dbReference>
<keyword evidence="4" id="KW-1185">Reference proteome</keyword>
<evidence type="ECO:0000259" key="2">
    <source>
        <dbReference type="Pfam" id="PF13577"/>
    </source>
</evidence>
<organism evidence="3 4">
    <name type="scientific">Sclerotinia trifoliorum</name>
    <dbReference type="NCBI Taxonomy" id="28548"/>
    <lineage>
        <taxon>Eukaryota</taxon>
        <taxon>Fungi</taxon>
        <taxon>Dikarya</taxon>
        <taxon>Ascomycota</taxon>
        <taxon>Pezizomycotina</taxon>
        <taxon>Leotiomycetes</taxon>
        <taxon>Helotiales</taxon>
        <taxon>Sclerotiniaceae</taxon>
        <taxon>Sclerotinia</taxon>
    </lineage>
</organism>
<dbReference type="AlphaFoldDB" id="A0A8H2VNN7"/>
<gene>
    <name evidence="3" type="ORF">SCLTRI_LOCUS1733</name>
</gene>
<dbReference type="OrthoDB" id="2148716at2759"/>
<evidence type="ECO:0000313" key="4">
    <source>
        <dbReference type="Proteomes" id="UP000624404"/>
    </source>
</evidence>
<dbReference type="InterPro" id="IPR037401">
    <property type="entry name" value="SnoaL-like"/>
</dbReference>
<evidence type="ECO:0000256" key="1">
    <source>
        <dbReference type="SAM" id="SignalP"/>
    </source>
</evidence>
<protein>
    <submittedName>
        <fullName evidence="3">A779401c-b2ac-48e8-af34-9fc18ab21ca0</fullName>
    </submittedName>
</protein>
<accession>A0A8H2VNN7</accession>
<dbReference type="Pfam" id="PF13577">
    <property type="entry name" value="SnoaL_4"/>
    <property type="match status" value="1"/>
</dbReference>
<proteinExistence type="predicted"/>
<reference evidence="3" key="1">
    <citation type="submission" date="2020-10" db="EMBL/GenBank/DDBJ databases">
        <authorList>
            <person name="Kusch S."/>
        </authorList>
    </citation>
    <scope>NUCLEOTIDE SEQUENCE</scope>
    <source>
        <strain evidence="3">SwB9</strain>
    </source>
</reference>
<dbReference type="Proteomes" id="UP000624404">
    <property type="component" value="Unassembled WGS sequence"/>
</dbReference>
<keyword evidence="1" id="KW-0732">Signal</keyword>